<evidence type="ECO:0000256" key="2">
    <source>
        <dbReference type="ARBA" id="ARBA00022840"/>
    </source>
</evidence>
<evidence type="ECO:0000313" key="5">
    <source>
        <dbReference type="Proteomes" id="UP000186323"/>
    </source>
</evidence>
<dbReference type="GO" id="GO:0005829">
    <property type="term" value="C:cytosol"/>
    <property type="evidence" value="ECO:0007669"/>
    <property type="project" value="TreeGrafter"/>
</dbReference>
<dbReference type="InterPro" id="IPR050625">
    <property type="entry name" value="ParA/MinD_ATPase"/>
</dbReference>
<dbReference type="PANTHER" id="PTHR43384:SF4">
    <property type="entry name" value="CELLULOSE BIOSYNTHESIS PROTEIN BCSQ-RELATED"/>
    <property type="match status" value="1"/>
</dbReference>
<dbReference type="CDD" id="cd02038">
    <property type="entry name" value="FlhG-like"/>
    <property type="match status" value="1"/>
</dbReference>
<feature type="domain" description="CobQ/CobB/MinD/ParA nucleotide binding" evidence="3">
    <location>
        <begin position="10"/>
        <end position="227"/>
    </location>
</feature>
<dbReference type="GO" id="GO:0051782">
    <property type="term" value="P:negative regulation of cell division"/>
    <property type="evidence" value="ECO:0007669"/>
    <property type="project" value="TreeGrafter"/>
</dbReference>
<dbReference type="Gene3D" id="3.40.50.300">
    <property type="entry name" value="P-loop containing nucleotide triphosphate hydrolases"/>
    <property type="match status" value="1"/>
</dbReference>
<gene>
    <name evidence="4" type="ORF">DESPIGER_1577</name>
</gene>
<dbReference type="PIRSF" id="PIRSF003092">
    <property type="entry name" value="MinD"/>
    <property type="match status" value="1"/>
</dbReference>
<dbReference type="Pfam" id="PF01656">
    <property type="entry name" value="CbiA"/>
    <property type="match status" value="1"/>
</dbReference>
<sequence>MNSTYPLVFSVTSGKGGVGKTNISVNLALTLAARGKRVLLLDADLGLANVDVLLGLHPEKNIFHLFHEGASLRDILLPTGYGFSILPASSGVSEMLALNPGQKLELLDAMDELEDELDFLIVDTGAGINDSVLYFNVAAQERLVVLTPEPTSLTDAYALIKVLKTQHGVERFQVCVNMARDMKSAREMFVRLTDVCDHFLGGVSLDLAGVLPRDPGVHEAVVRQQPFCRCLPESPVCRGLEKMADTILHWEPAPSADGNIKFFWKKLLYR</sequence>
<dbReference type="AlphaFoldDB" id="A0A1K1LIU4"/>
<keyword evidence="4" id="KW-0969">Cilium</keyword>
<reference evidence="5" key="1">
    <citation type="submission" date="2016-10" db="EMBL/GenBank/DDBJ databases">
        <authorList>
            <person name="Wegmann U."/>
        </authorList>
    </citation>
    <scope>NUCLEOTIDE SEQUENCE [LARGE SCALE GENOMIC DNA]</scope>
</reference>
<dbReference type="GO" id="GO:0005524">
    <property type="term" value="F:ATP binding"/>
    <property type="evidence" value="ECO:0007669"/>
    <property type="project" value="UniProtKB-KW"/>
</dbReference>
<evidence type="ECO:0000259" key="3">
    <source>
        <dbReference type="Pfam" id="PF01656"/>
    </source>
</evidence>
<dbReference type="GO" id="GO:0016887">
    <property type="term" value="F:ATP hydrolysis activity"/>
    <property type="evidence" value="ECO:0007669"/>
    <property type="project" value="TreeGrafter"/>
</dbReference>
<dbReference type="EMBL" id="LT630450">
    <property type="protein sequence ID" value="SFV73414.1"/>
    <property type="molecule type" value="Genomic_DNA"/>
</dbReference>
<dbReference type="Proteomes" id="UP000186323">
    <property type="component" value="Chromosome I"/>
</dbReference>
<dbReference type="GO" id="GO:0009898">
    <property type="term" value="C:cytoplasmic side of plasma membrane"/>
    <property type="evidence" value="ECO:0007669"/>
    <property type="project" value="TreeGrafter"/>
</dbReference>
<accession>A0A1K1LIU4</accession>
<keyword evidence="4" id="KW-0966">Cell projection</keyword>
<evidence type="ECO:0000256" key="1">
    <source>
        <dbReference type="ARBA" id="ARBA00022741"/>
    </source>
</evidence>
<dbReference type="InterPro" id="IPR002586">
    <property type="entry name" value="CobQ/CobB/MinD/ParA_Nub-bd_dom"/>
</dbReference>
<dbReference type="InterPro" id="IPR033875">
    <property type="entry name" value="FlhG"/>
</dbReference>
<dbReference type="KEGG" id="dpg:DESPIGER_1577"/>
<keyword evidence="4" id="KW-0282">Flagellum</keyword>
<name>A0A1K1LIU4_9BACT</name>
<dbReference type="PANTHER" id="PTHR43384">
    <property type="entry name" value="SEPTUM SITE-DETERMINING PROTEIN MIND HOMOLOG, CHLOROPLASTIC-RELATED"/>
    <property type="match status" value="1"/>
</dbReference>
<evidence type="ECO:0000313" key="4">
    <source>
        <dbReference type="EMBL" id="SFV73414.1"/>
    </source>
</evidence>
<dbReference type="OrthoDB" id="9773088at2"/>
<dbReference type="RefSeq" id="WP_072335149.1">
    <property type="nucleotide sequence ID" value="NZ_CALJDE010000064.1"/>
</dbReference>
<organism evidence="4 5">
    <name type="scientific">Desulfovibrio piger</name>
    <dbReference type="NCBI Taxonomy" id="901"/>
    <lineage>
        <taxon>Bacteria</taxon>
        <taxon>Pseudomonadati</taxon>
        <taxon>Thermodesulfobacteriota</taxon>
        <taxon>Desulfovibrionia</taxon>
        <taxon>Desulfovibrionales</taxon>
        <taxon>Desulfovibrionaceae</taxon>
        <taxon>Desulfovibrio</taxon>
    </lineage>
</organism>
<keyword evidence="1" id="KW-0547">Nucleotide-binding</keyword>
<protein>
    <submittedName>
        <fullName evidence="4">Flagellar synthesis regulator FleN</fullName>
    </submittedName>
</protein>
<dbReference type="SUPFAM" id="SSF52540">
    <property type="entry name" value="P-loop containing nucleoside triphosphate hydrolases"/>
    <property type="match status" value="1"/>
</dbReference>
<keyword evidence="2" id="KW-0067">ATP-binding</keyword>
<dbReference type="InterPro" id="IPR027417">
    <property type="entry name" value="P-loop_NTPase"/>
</dbReference>
<dbReference type="InterPro" id="IPR025501">
    <property type="entry name" value="MinD_FleN"/>
</dbReference>
<keyword evidence="5" id="KW-1185">Reference proteome</keyword>
<proteinExistence type="predicted"/>